<evidence type="ECO:0000256" key="1">
    <source>
        <dbReference type="SAM" id="MobiDB-lite"/>
    </source>
</evidence>
<protein>
    <submittedName>
        <fullName evidence="2">Uncharacterized protein</fullName>
    </submittedName>
</protein>
<sequence>MTAKPPPLAVTRPSHGKPSAPKDAPSDHQAPAPEPREVPMPLIDGPEGTIERFLEEWDAMTDEERAEWGNP</sequence>
<dbReference type="EMBL" id="OY288114">
    <property type="protein sequence ID" value="CAJ0877605.1"/>
    <property type="molecule type" value="Genomic_DNA"/>
</dbReference>
<feature type="region of interest" description="Disordered" evidence="1">
    <location>
        <begin position="1"/>
        <end position="46"/>
    </location>
</feature>
<proteinExistence type="predicted"/>
<evidence type="ECO:0000313" key="2">
    <source>
        <dbReference type="EMBL" id="CAJ0877605.1"/>
    </source>
</evidence>
<name>A0AA48M0Y3_9ZZZZ</name>
<reference evidence="2" key="1">
    <citation type="submission" date="2023-07" db="EMBL/GenBank/DDBJ databases">
        <authorList>
            <person name="Pelsma A.J. K."/>
        </authorList>
    </citation>
    <scope>NUCLEOTIDE SEQUENCE</scope>
</reference>
<dbReference type="AlphaFoldDB" id="A0AA48M0Y3"/>
<gene>
    <name evidence="2" type="ORF">AMST5_02893</name>
</gene>
<accession>A0AA48M0Y3</accession>
<organism evidence="2">
    <name type="scientific">freshwater sediment metagenome</name>
    <dbReference type="NCBI Taxonomy" id="556182"/>
    <lineage>
        <taxon>unclassified sequences</taxon>
        <taxon>metagenomes</taxon>
        <taxon>ecological metagenomes</taxon>
    </lineage>
</organism>